<dbReference type="Gene3D" id="3.60.21.10">
    <property type="match status" value="1"/>
</dbReference>
<dbReference type="CDD" id="cd07381">
    <property type="entry name" value="MPP_CapA"/>
    <property type="match status" value="1"/>
</dbReference>
<accession>A0A316G2B5</accession>
<dbReference type="Pfam" id="PF09587">
    <property type="entry name" value="PGA_cap"/>
    <property type="match status" value="1"/>
</dbReference>
<evidence type="ECO:0000313" key="4">
    <source>
        <dbReference type="Proteomes" id="UP000245390"/>
    </source>
</evidence>
<reference evidence="3 4" key="1">
    <citation type="submission" date="2018-05" db="EMBL/GenBank/DDBJ databases">
        <title>Genomic Encyclopedia of Type Strains, Phase IV (KMG-IV): sequencing the most valuable type-strain genomes for metagenomic binning, comparative biology and taxonomic classification.</title>
        <authorList>
            <person name="Goeker M."/>
        </authorList>
    </citation>
    <scope>NUCLEOTIDE SEQUENCE [LARGE SCALE GENOMIC DNA]</scope>
    <source>
        <strain evidence="3 4">DSM 103371</strain>
    </source>
</reference>
<dbReference type="PANTHER" id="PTHR33393">
    <property type="entry name" value="POLYGLUTAMINE SYNTHESIS ACCESSORY PROTEIN RV0574C-RELATED"/>
    <property type="match status" value="1"/>
</dbReference>
<dbReference type="EMBL" id="QGGV01000009">
    <property type="protein sequence ID" value="PWK54989.1"/>
    <property type="molecule type" value="Genomic_DNA"/>
</dbReference>
<gene>
    <name evidence="3" type="ORF">C8D95_10976</name>
</gene>
<dbReference type="AlphaFoldDB" id="A0A316G2B5"/>
<organism evidence="3 4">
    <name type="scientific">Silicimonas algicola</name>
    <dbReference type="NCBI Taxonomy" id="1826607"/>
    <lineage>
        <taxon>Bacteria</taxon>
        <taxon>Pseudomonadati</taxon>
        <taxon>Pseudomonadota</taxon>
        <taxon>Alphaproteobacteria</taxon>
        <taxon>Rhodobacterales</taxon>
        <taxon>Paracoccaceae</taxon>
    </lineage>
</organism>
<protein>
    <submittedName>
        <fullName evidence="3">Poly-gamma-glutamate synthesis protein (Capsule biosynthesis protein)</fullName>
    </submittedName>
</protein>
<dbReference type="InterPro" id="IPR019079">
    <property type="entry name" value="Capsule_synth_CapA"/>
</dbReference>
<evidence type="ECO:0000313" key="3">
    <source>
        <dbReference type="EMBL" id="PWK54989.1"/>
    </source>
</evidence>
<dbReference type="KEGG" id="salo:EF888_19915"/>
<dbReference type="PANTHER" id="PTHR33393:SF11">
    <property type="entry name" value="POLYGLUTAMINE SYNTHESIS ACCESSORY PROTEIN RV0574C-RELATED"/>
    <property type="match status" value="1"/>
</dbReference>
<evidence type="ECO:0000256" key="1">
    <source>
        <dbReference type="ARBA" id="ARBA00005662"/>
    </source>
</evidence>
<dbReference type="OrthoDB" id="9803907at2"/>
<feature type="domain" description="Capsule synthesis protein CapA" evidence="2">
    <location>
        <begin position="132"/>
        <end position="412"/>
    </location>
</feature>
<evidence type="ECO:0000259" key="2">
    <source>
        <dbReference type="SMART" id="SM00854"/>
    </source>
</evidence>
<keyword evidence="4" id="KW-1185">Reference proteome</keyword>
<dbReference type="InterPro" id="IPR029052">
    <property type="entry name" value="Metallo-depent_PP-like"/>
</dbReference>
<sequence>MYKRKVDVGSDVRILVVMNSNVVISLGRYALSLLVSSLLWPSAGMAQPIESRASEIRGCVVGLAGEALPHATVRSATDQTEAGSDGCFVLPAASGAQWVTAAHPNYLSRTRAASTDEPLLMRLTPDDGETISLHFVGDTMFGRRFYDANGDGELSDGLLRPGAGAEEHAALLEAVAPLLAGADLTALNLETPLLEDPYFPPAGPRPERFHPMKVYAFGSDTAAAKGLRLAGVDVVDLGNNHLFDALEEGIASTIRALEEAGFSGPTAGHFGAGPDVATAWAPALVEVPTSSGGAVKLAFIGCTTILGLDHEVSYVADEGKGGAAACDPGLIRQAVLAARQESDAVVVMIHGGFEYEASPSASVLANTEAALGAGATLVMNHHPHVVGGFRHVEVEGQDSLVAWTLGNFLFDQDRRETFETYLVAVHLRRGEIVRAYAEALMIERYTPKGLVGDLARHVARGAAGREPGRFVMENGAMEVDLAGAARRIESMLPAVGSDGAGSIYRVPPEWFVRGLRAAPGSASRLGRDVLWTGAFEDDLVGAVFPDGAPLWSIEGGGKVAGADFAQEGRVGVRLWRSALSPEPVSVTHIRRLAVEGGSDLTVTGMLRSTFGADVALGAAFFPRTEGDPLNYGSRPEFQSEAAEPMADPAESGWAEVPLETTGGEWRPFRLDLRAPEGAGLLQVRVRLTPPAEGTATADFDAIRVIRWAPPGTEPSPRHEFLLVHDETVVTLARDVLPGAEAWTGDPGLVRLWPADLFSSKAVPRPALLPEPLASPTRARR</sequence>
<proteinExistence type="inferred from homology"/>
<comment type="similarity">
    <text evidence="1">Belongs to the CapA family.</text>
</comment>
<dbReference type="InterPro" id="IPR052169">
    <property type="entry name" value="CW_Biosynth-Accessory"/>
</dbReference>
<dbReference type="SMART" id="SM00854">
    <property type="entry name" value="PGA_cap"/>
    <property type="match status" value="1"/>
</dbReference>
<dbReference type="Proteomes" id="UP000245390">
    <property type="component" value="Unassembled WGS sequence"/>
</dbReference>
<dbReference type="SUPFAM" id="SSF56300">
    <property type="entry name" value="Metallo-dependent phosphatases"/>
    <property type="match status" value="1"/>
</dbReference>
<name>A0A316G2B5_9RHOB</name>
<comment type="caution">
    <text evidence="3">The sequence shown here is derived from an EMBL/GenBank/DDBJ whole genome shotgun (WGS) entry which is preliminary data.</text>
</comment>